<feature type="region of interest" description="Disordered" evidence="1">
    <location>
        <begin position="260"/>
        <end position="281"/>
    </location>
</feature>
<dbReference type="RefSeq" id="XP_043050963.1">
    <property type="nucleotide sequence ID" value="XM_043193911.1"/>
</dbReference>
<dbReference type="PROSITE" id="PS00194">
    <property type="entry name" value="THIOREDOXIN_1"/>
    <property type="match status" value="1"/>
</dbReference>
<dbReference type="GeneID" id="66116550"/>
<dbReference type="InterPro" id="IPR017937">
    <property type="entry name" value="Thioredoxin_CS"/>
</dbReference>
<dbReference type="GO" id="GO:0034976">
    <property type="term" value="P:response to endoplasmic reticulum stress"/>
    <property type="evidence" value="ECO:0007669"/>
    <property type="project" value="TreeGrafter"/>
</dbReference>
<dbReference type="EMBL" id="JAHMUF010000003">
    <property type="protein sequence ID" value="KAG7195418.1"/>
    <property type="molecule type" value="Genomic_DNA"/>
</dbReference>
<dbReference type="InterPro" id="IPR036249">
    <property type="entry name" value="Thioredoxin-like_sf"/>
</dbReference>
<dbReference type="PANTHER" id="PTHR45815">
    <property type="entry name" value="PROTEIN DISULFIDE-ISOMERASE A6"/>
    <property type="match status" value="1"/>
</dbReference>
<evidence type="ECO:0000259" key="3">
    <source>
        <dbReference type="PROSITE" id="PS51352"/>
    </source>
</evidence>
<feature type="signal peptide" evidence="2">
    <location>
        <begin position="1"/>
        <end position="20"/>
    </location>
</feature>
<feature type="domain" description="Thioredoxin" evidence="3">
    <location>
        <begin position="21"/>
        <end position="150"/>
    </location>
</feature>
<proteinExistence type="predicted"/>
<accession>A0A9P7VC73</accession>
<dbReference type="SUPFAM" id="SSF52833">
    <property type="entry name" value="Thioredoxin-like"/>
    <property type="match status" value="1"/>
</dbReference>
<dbReference type="Proteomes" id="UP000790833">
    <property type="component" value="Unassembled WGS sequence"/>
</dbReference>
<dbReference type="Gene3D" id="3.40.30.10">
    <property type="entry name" value="Glutaredoxin"/>
    <property type="match status" value="2"/>
</dbReference>
<protein>
    <recommendedName>
        <fullName evidence="3">Thioredoxin domain-containing protein</fullName>
    </recommendedName>
</protein>
<dbReference type="OrthoDB" id="10264505at2759"/>
<name>A0A9P7VC73_9ASCO</name>
<sequence>MVKNLLLTLAVAIGATVAYGHGGAAFYPPGTGVQDIHGSMFDKIVKQSNYTSIVEFYAPWCGYCQKLAPTYRKLAKSLTNYAVNVVSVNCDDNRQLCAKYQIEGYPTLMVFRPPKYDKQLKSAMNEPALETYQQKRDAKSIHNYVVGRIKNYVKRLPAPDTKEFAHWISLDDKGDKLVLISKAKIPSPMLKTLAIDFLSSALFGHNPSKTDTVTINGENYELPLFIHYKNDSIKIYDGALSDRIAITKWISTVTGKLPTEGPLSRKKNKKNKKSKKVHDEL</sequence>
<feature type="chain" id="PRO_5040222927" description="Thioredoxin domain-containing protein" evidence="2">
    <location>
        <begin position="21"/>
        <end position="281"/>
    </location>
</feature>
<dbReference type="AlphaFoldDB" id="A0A9P7VC73"/>
<evidence type="ECO:0000313" key="5">
    <source>
        <dbReference type="Proteomes" id="UP000790833"/>
    </source>
</evidence>
<evidence type="ECO:0000256" key="2">
    <source>
        <dbReference type="SAM" id="SignalP"/>
    </source>
</evidence>
<keyword evidence="5" id="KW-1185">Reference proteome</keyword>
<keyword evidence="2" id="KW-0732">Signal</keyword>
<reference evidence="4" key="1">
    <citation type="submission" date="2021-03" db="EMBL/GenBank/DDBJ databases">
        <authorList>
            <person name="Palmer J.M."/>
        </authorList>
    </citation>
    <scope>NUCLEOTIDE SEQUENCE</scope>
    <source>
        <strain evidence="4">ARV_011</strain>
    </source>
</reference>
<dbReference type="PRINTS" id="PR00421">
    <property type="entry name" value="THIOREDOXIN"/>
</dbReference>
<feature type="compositionally biased region" description="Basic residues" evidence="1">
    <location>
        <begin position="264"/>
        <end position="281"/>
    </location>
</feature>
<evidence type="ECO:0000313" key="4">
    <source>
        <dbReference type="EMBL" id="KAG7195418.1"/>
    </source>
</evidence>
<gene>
    <name evidence="4" type="ORF">KQ657_003176</name>
</gene>
<dbReference type="PANTHER" id="PTHR45815:SF3">
    <property type="entry name" value="PROTEIN DISULFIDE-ISOMERASE A6"/>
    <property type="match status" value="1"/>
</dbReference>
<dbReference type="GO" id="GO:0015035">
    <property type="term" value="F:protein-disulfide reductase activity"/>
    <property type="evidence" value="ECO:0007669"/>
    <property type="project" value="TreeGrafter"/>
</dbReference>
<dbReference type="Pfam" id="PF00085">
    <property type="entry name" value="Thioredoxin"/>
    <property type="match status" value="1"/>
</dbReference>
<dbReference type="InterPro" id="IPR013766">
    <property type="entry name" value="Thioredoxin_domain"/>
</dbReference>
<evidence type="ECO:0000256" key="1">
    <source>
        <dbReference type="SAM" id="MobiDB-lite"/>
    </source>
</evidence>
<organism evidence="4 5">
    <name type="scientific">Scheffersomyces spartinae</name>
    <dbReference type="NCBI Taxonomy" id="45513"/>
    <lineage>
        <taxon>Eukaryota</taxon>
        <taxon>Fungi</taxon>
        <taxon>Dikarya</taxon>
        <taxon>Ascomycota</taxon>
        <taxon>Saccharomycotina</taxon>
        <taxon>Pichiomycetes</taxon>
        <taxon>Debaryomycetaceae</taxon>
        <taxon>Scheffersomyces</taxon>
    </lineage>
</organism>
<dbReference type="PROSITE" id="PS51352">
    <property type="entry name" value="THIOREDOXIN_2"/>
    <property type="match status" value="1"/>
</dbReference>
<dbReference type="GO" id="GO:0005788">
    <property type="term" value="C:endoplasmic reticulum lumen"/>
    <property type="evidence" value="ECO:0007669"/>
    <property type="project" value="TreeGrafter"/>
</dbReference>
<comment type="caution">
    <text evidence="4">The sequence shown here is derived from an EMBL/GenBank/DDBJ whole genome shotgun (WGS) entry which is preliminary data.</text>
</comment>